<keyword evidence="4" id="KW-0949">S-adenosyl-L-methionine</keyword>
<keyword evidence="6" id="KW-1185">Reference proteome</keyword>
<proteinExistence type="inferred from homology"/>
<dbReference type="PANTHER" id="PTHR10867:SF17">
    <property type="entry name" value="NICOTINAMIDE N-METHYLTRANSFERASE"/>
    <property type="match status" value="1"/>
</dbReference>
<dbReference type="PANTHER" id="PTHR10867">
    <property type="entry name" value="NNMT/PNMT/TEMT FAMILY MEMBER"/>
    <property type="match status" value="1"/>
</dbReference>
<evidence type="ECO:0000256" key="2">
    <source>
        <dbReference type="ARBA" id="ARBA00022603"/>
    </source>
</evidence>
<dbReference type="InterPro" id="IPR000940">
    <property type="entry name" value="NNMT_TEMT_trans"/>
</dbReference>
<reference evidence="5" key="1">
    <citation type="submission" date="2022-03" db="EMBL/GenBank/DDBJ databases">
        <authorList>
            <person name="Martin C."/>
        </authorList>
    </citation>
    <scope>NUCLEOTIDE SEQUENCE</scope>
</reference>
<dbReference type="Proteomes" id="UP000749559">
    <property type="component" value="Unassembled WGS sequence"/>
</dbReference>
<evidence type="ECO:0000313" key="6">
    <source>
        <dbReference type="Proteomes" id="UP000749559"/>
    </source>
</evidence>
<evidence type="ECO:0000256" key="3">
    <source>
        <dbReference type="ARBA" id="ARBA00022679"/>
    </source>
</evidence>
<dbReference type="Pfam" id="PF01234">
    <property type="entry name" value="NNMT_PNMT_TEMT"/>
    <property type="match status" value="1"/>
</dbReference>
<dbReference type="GO" id="GO:0032259">
    <property type="term" value="P:methylation"/>
    <property type="evidence" value="ECO:0007669"/>
    <property type="project" value="UniProtKB-KW"/>
</dbReference>
<accession>A0A8S4NHE4</accession>
<keyword evidence="2" id="KW-0489">Methyltransferase</keyword>
<protein>
    <recommendedName>
        <fullName evidence="7">N-methyltransferase</fullName>
    </recommendedName>
</protein>
<dbReference type="InterPro" id="IPR029063">
    <property type="entry name" value="SAM-dependent_MTases_sf"/>
</dbReference>
<keyword evidence="3" id="KW-0808">Transferase</keyword>
<evidence type="ECO:0000313" key="5">
    <source>
        <dbReference type="EMBL" id="CAH1780964.1"/>
    </source>
</evidence>
<comment type="similarity">
    <text evidence="1">Belongs to the class I-like SAM-binding methyltransferase superfamily. NNMT/PNMT/TEMT family.</text>
</comment>
<dbReference type="EMBL" id="CAIIXF020000004">
    <property type="protein sequence ID" value="CAH1780964.1"/>
    <property type="molecule type" value="Genomic_DNA"/>
</dbReference>
<sequence>MSSKEDYERYFVPQDYVKEWAGLDMSFYPDALHRLFSTGVVKGDTYLEYGAGPVFHSVAAVCPFVKEITMAEMVPQNRHALTRWLDDEKDVINWDDYICRYVRLDAKSTEVTEASIDIRKTLMRSKVKNVIACDAILPNPLTPIEATFDVVGTSLTIECALGSTYRERIKNASNLVKSGGYFIQFVAGAPATEWRCGNTFFKCPEVQTFDDCLVALNEAGFNVLETDCLKLPPYEDYKYDGKEMLLIVCRKI</sequence>
<evidence type="ECO:0000256" key="1">
    <source>
        <dbReference type="ARBA" id="ARBA00007996"/>
    </source>
</evidence>
<name>A0A8S4NHE4_OWEFU</name>
<dbReference type="PROSITE" id="PS51681">
    <property type="entry name" value="SAM_MT_NNMT_PNMT_TEMT"/>
    <property type="match status" value="1"/>
</dbReference>
<dbReference type="OrthoDB" id="10050085at2759"/>
<dbReference type="AlphaFoldDB" id="A0A8S4NHE4"/>
<comment type="caution">
    <text evidence="5">The sequence shown here is derived from an EMBL/GenBank/DDBJ whole genome shotgun (WGS) entry which is preliminary data.</text>
</comment>
<evidence type="ECO:0000256" key="4">
    <source>
        <dbReference type="ARBA" id="ARBA00022691"/>
    </source>
</evidence>
<dbReference type="Gene3D" id="3.40.50.150">
    <property type="entry name" value="Vaccinia Virus protein VP39"/>
    <property type="match status" value="1"/>
</dbReference>
<dbReference type="GO" id="GO:0008170">
    <property type="term" value="F:N-methyltransferase activity"/>
    <property type="evidence" value="ECO:0007669"/>
    <property type="project" value="TreeGrafter"/>
</dbReference>
<evidence type="ECO:0008006" key="7">
    <source>
        <dbReference type="Google" id="ProtNLM"/>
    </source>
</evidence>
<gene>
    <name evidence="5" type="ORF">OFUS_LOCUS7594</name>
</gene>
<dbReference type="GO" id="GO:0005829">
    <property type="term" value="C:cytosol"/>
    <property type="evidence" value="ECO:0007669"/>
    <property type="project" value="TreeGrafter"/>
</dbReference>
<organism evidence="5 6">
    <name type="scientific">Owenia fusiformis</name>
    <name type="common">Polychaete worm</name>
    <dbReference type="NCBI Taxonomy" id="6347"/>
    <lineage>
        <taxon>Eukaryota</taxon>
        <taxon>Metazoa</taxon>
        <taxon>Spiralia</taxon>
        <taxon>Lophotrochozoa</taxon>
        <taxon>Annelida</taxon>
        <taxon>Polychaeta</taxon>
        <taxon>Sedentaria</taxon>
        <taxon>Canalipalpata</taxon>
        <taxon>Sabellida</taxon>
        <taxon>Oweniida</taxon>
        <taxon>Oweniidae</taxon>
        <taxon>Owenia</taxon>
    </lineage>
</organism>
<dbReference type="SUPFAM" id="SSF53335">
    <property type="entry name" value="S-adenosyl-L-methionine-dependent methyltransferases"/>
    <property type="match status" value="1"/>
</dbReference>